<name>A0A6A7N0A2_9BURK</name>
<dbReference type="Proteomes" id="UP000440498">
    <property type="component" value="Unassembled WGS sequence"/>
</dbReference>
<dbReference type="AlphaFoldDB" id="A0A6A7N0A2"/>
<comment type="subcellular location">
    <subcellularLocation>
        <location evidence="1">Cell outer membrane</location>
    </subcellularLocation>
</comment>
<feature type="signal peptide" evidence="3">
    <location>
        <begin position="1"/>
        <end position="22"/>
    </location>
</feature>
<evidence type="ECO:0000259" key="4">
    <source>
        <dbReference type="Pfam" id="PF13505"/>
    </source>
</evidence>
<protein>
    <submittedName>
        <fullName evidence="5">Outer membrane beta-barrel protein</fullName>
    </submittedName>
</protein>
<reference evidence="5 6" key="1">
    <citation type="submission" date="2019-10" db="EMBL/GenBank/DDBJ databases">
        <title>Two novel species isolated from a subtropical stream in China.</title>
        <authorList>
            <person name="Lu H."/>
        </authorList>
    </citation>
    <scope>NUCLEOTIDE SEQUENCE [LARGE SCALE GENOMIC DNA]</scope>
    <source>
        <strain evidence="5 6">FT29W</strain>
    </source>
</reference>
<proteinExistence type="predicted"/>
<dbReference type="Gene3D" id="2.40.160.20">
    <property type="match status" value="1"/>
</dbReference>
<evidence type="ECO:0000256" key="3">
    <source>
        <dbReference type="SAM" id="SignalP"/>
    </source>
</evidence>
<feature type="domain" description="Outer membrane protein beta-barrel" evidence="4">
    <location>
        <begin position="10"/>
        <end position="198"/>
    </location>
</feature>
<dbReference type="Pfam" id="PF13505">
    <property type="entry name" value="OMP_b-brl"/>
    <property type="match status" value="1"/>
</dbReference>
<dbReference type="SUPFAM" id="SSF56925">
    <property type="entry name" value="OMPA-like"/>
    <property type="match status" value="1"/>
</dbReference>
<evidence type="ECO:0000313" key="5">
    <source>
        <dbReference type="EMBL" id="MQA38442.1"/>
    </source>
</evidence>
<evidence type="ECO:0000256" key="1">
    <source>
        <dbReference type="ARBA" id="ARBA00004442"/>
    </source>
</evidence>
<dbReference type="EMBL" id="WHUG01000003">
    <property type="protein sequence ID" value="MQA38442.1"/>
    <property type="molecule type" value="Genomic_DNA"/>
</dbReference>
<comment type="caution">
    <text evidence="5">The sequence shown here is derived from an EMBL/GenBank/DDBJ whole genome shotgun (WGS) entry which is preliminary data.</text>
</comment>
<dbReference type="RefSeq" id="WP_152837815.1">
    <property type="nucleotide sequence ID" value="NZ_WHUG01000003.1"/>
</dbReference>
<dbReference type="InterPro" id="IPR011250">
    <property type="entry name" value="OMP/PagP_B-barrel"/>
</dbReference>
<keyword evidence="2 3" id="KW-0732">Signal</keyword>
<evidence type="ECO:0000256" key="2">
    <source>
        <dbReference type="ARBA" id="ARBA00022729"/>
    </source>
</evidence>
<accession>A0A6A7N0A2</accession>
<gene>
    <name evidence="5" type="ORF">GEV02_09800</name>
</gene>
<keyword evidence="6" id="KW-1185">Reference proteome</keyword>
<sequence>MKKILFALVATAAALAGTTAYAADLGDDAGSAYVGAGVLGSRYKFDVPNATSSSGNSGTKAGGKIYAGYNIDKTWAVEGGYTNFGKQDYNYTVNGAAGSVQSDAHSFYVAGKGTWPVNEQIAVFGKLGVARNHNSVSTTGIAAVSGDANKSALYASVGAEYAISKQVKVSLEYENYGKNNIDMGRKNGAITAGIRYNF</sequence>
<evidence type="ECO:0000313" key="6">
    <source>
        <dbReference type="Proteomes" id="UP000440498"/>
    </source>
</evidence>
<feature type="chain" id="PRO_5025452672" evidence="3">
    <location>
        <begin position="23"/>
        <end position="198"/>
    </location>
</feature>
<dbReference type="InterPro" id="IPR027385">
    <property type="entry name" value="Beta-barrel_OMP"/>
</dbReference>
<dbReference type="GO" id="GO:0009279">
    <property type="term" value="C:cell outer membrane"/>
    <property type="evidence" value="ECO:0007669"/>
    <property type="project" value="UniProtKB-SubCell"/>
</dbReference>
<organism evidence="5 6">
    <name type="scientific">Rugamonas aquatica</name>
    <dbReference type="NCBI Taxonomy" id="2743357"/>
    <lineage>
        <taxon>Bacteria</taxon>
        <taxon>Pseudomonadati</taxon>
        <taxon>Pseudomonadota</taxon>
        <taxon>Betaproteobacteria</taxon>
        <taxon>Burkholderiales</taxon>
        <taxon>Oxalobacteraceae</taxon>
        <taxon>Telluria group</taxon>
        <taxon>Rugamonas</taxon>
    </lineage>
</organism>